<reference evidence="4 5" key="1">
    <citation type="submission" date="2019-06" db="EMBL/GenBank/DDBJ databases">
        <title>Sequencing the genomes of 1000 actinobacteria strains.</title>
        <authorList>
            <person name="Klenk H.-P."/>
        </authorList>
    </citation>
    <scope>NUCLEOTIDE SEQUENCE [LARGE SCALE GENOMIC DNA]</scope>
    <source>
        <strain evidence="4 5">DSM 45043</strain>
    </source>
</reference>
<evidence type="ECO:0000313" key="4">
    <source>
        <dbReference type="EMBL" id="TQM71021.1"/>
    </source>
</evidence>
<organism evidence="4 5">
    <name type="scientific">Actinomadura hallensis</name>
    <dbReference type="NCBI Taxonomy" id="337895"/>
    <lineage>
        <taxon>Bacteria</taxon>
        <taxon>Bacillati</taxon>
        <taxon>Actinomycetota</taxon>
        <taxon>Actinomycetes</taxon>
        <taxon>Streptosporangiales</taxon>
        <taxon>Thermomonosporaceae</taxon>
        <taxon>Actinomadura</taxon>
    </lineage>
</organism>
<dbReference type="InterPro" id="IPR046542">
    <property type="entry name" value="DUF6801"/>
</dbReference>
<proteinExistence type="predicted"/>
<keyword evidence="2" id="KW-0732">Signal</keyword>
<accession>A0A543IKB7</accession>
<evidence type="ECO:0000256" key="2">
    <source>
        <dbReference type="SAM" id="SignalP"/>
    </source>
</evidence>
<evidence type="ECO:0000256" key="1">
    <source>
        <dbReference type="SAM" id="MobiDB-lite"/>
    </source>
</evidence>
<comment type="caution">
    <text evidence="4">The sequence shown here is derived from an EMBL/GenBank/DDBJ whole genome shotgun (WGS) entry which is preliminary data.</text>
</comment>
<protein>
    <recommendedName>
        <fullName evidence="3">DUF6801 domain-containing protein</fullName>
    </recommendedName>
</protein>
<feature type="domain" description="DUF6801" evidence="3">
    <location>
        <begin position="39"/>
        <end position="204"/>
    </location>
</feature>
<dbReference type="EMBL" id="VFPO01000001">
    <property type="protein sequence ID" value="TQM71021.1"/>
    <property type="molecule type" value="Genomic_DNA"/>
</dbReference>
<evidence type="ECO:0000313" key="5">
    <source>
        <dbReference type="Proteomes" id="UP000316706"/>
    </source>
</evidence>
<feature type="signal peptide" evidence="2">
    <location>
        <begin position="1"/>
        <end position="32"/>
    </location>
</feature>
<name>A0A543IKB7_9ACTN</name>
<feature type="region of interest" description="Disordered" evidence="1">
    <location>
        <begin position="89"/>
        <end position="108"/>
    </location>
</feature>
<dbReference type="Proteomes" id="UP000316706">
    <property type="component" value="Unassembled WGS sequence"/>
</dbReference>
<keyword evidence="5" id="KW-1185">Reference proteome</keyword>
<gene>
    <name evidence="4" type="ORF">FHX41_4771</name>
</gene>
<dbReference type="Pfam" id="PF20611">
    <property type="entry name" value="DUF6801"/>
    <property type="match status" value="1"/>
</dbReference>
<evidence type="ECO:0000259" key="3">
    <source>
        <dbReference type="Pfam" id="PF20611"/>
    </source>
</evidence>
<sequence length="697" mass="72723">MHPMSRNVARVAAIAAVTVSSGALVAVPPAVADIGADMTFVCTGEAGTHEVGLRVETSVPTSGAVGEPVQPGTVRVDVGVPAELVDEAIGKSPDDESPAPPVTGVEPTPAIAGVAQIRVAVRDSGRMRGGGWPAFALAAAPTREDGVVHLNGSGVAPPVVPLSPGGLSWVVGRLDLSLMPDDAAARRDEAELSLRCTAEKDAVLGNVRVRSGDPATAPGVPSGISRQAAAIQDDQCEELPGPGNDPRYDFNNDPALREIYDTPGLPDGMNLIPDDGVPMCIKGAGFFNVKKAGNAIPIATETLLRRSVETYTPIDGFTGPNYFEDRGYAFNKTFPVPGTVLGFGFMPTRAVAEAVQVRAPGAGKDAPITGNYQLFSMQPLFPPNYIEETGIDVKTYVRVQAGTASVNGVSLDLGDKCTTAPTLLSAHSFMGTQETGILKPEPGQTIIAEDIEIPAFTGCGVTEDLSPLLTASVSGAGNYANIESGQWCNFEDKSGCIDGAAAQPETFTVRPGGDVTAVAQPFTLSSLFGGQFICESATLRFPLKQAHWQARYMLTKARMSVEGCEAKGSDGTAYPVEDVTAESVYLNLVALQEDGTLSFSVNNIQLRSSVQVGGNKCTLEFANSVFDYSTFGYVEVPGYFEASYDNETGILAATSATGVTFSPKSTCTTIPGFIVGVALGEIKGDFALRPRQSIVSP</sequence>
<feature type="chain" id="PRO_5022093797" description="DUF6801 domain-containing protein" evidence="2">
    <location>
        <begin position="33"/>
        <end position="697"/>
    </location>
</feature>
<dbReference type="AlphaFoldDB" id="A0A543IKB7"/>